<evidence type="ECO:0000313" key="2">
    <source>
        <dbReference type="EMBL" id="RKT58126.1"/>
    </source>
</evidence>
<sequence length="72" mass="7742">MLSILIALVLLVAGVGVVYLLLRRMNEEGIDIAAPGSCRRGGCRVPGRPLVDAAEQMPQLADNSDERRKPEA</sequence>
<organism evidence="2 3">
    <name type="scientific">Azonexus fungiphilus</name>
    <dbReference type="NCBI Taxonomy" id="146940"/>
    <lineage>
        <taxon>Bacteria</taxon>
        <taxon>Pseudomonadati</taxon>
        <taxon>Pseudomonadota</taxon>
        <taxon>Betaproteobacteria</taxon>
        <taxon>Rhodocyclales</taxon>
        <taxon>Azonexaceae</taxon>
        <taxon>Azonexus</taxon>
    </lineage>
</organism>
<evidence type="ECO:0000256" key="1">
    <source>
        <dbReference type="SAM" id="Phobius"/>
    </source>
</evidence>
<dbReference type="AlphaFoldDB" id="A0A495W8T7"/>
<accession>A0A495W8T7</accession>
<protein>
    <submittedName>
        <fullName evidence="2">Uncharacterized protein</fullName>
    </submittedName>
</protein>
<comment type="caution">
    <text evidence="2">The sequence shown here is derived from an EMBL/GenBank/DDBJ whole genome shotgun (WGS) entry which is preliminary data.</text>
</comment>
<keyword evidence="1" id="KW-1133">Transmembrane helix</keyword>
<reference evidence="2 3" key="1">
    <citation type="submission" date="2018-10" db="EMBL/GenBank/DDBJ databases">
        <title>Genomic Encyclopedia of Type Strains, Phase IV (KMG-IV): sequencing the most valuable type-strain genomes for metagenomic binning, comparative biology and taxonomic classification.</title>
        <authorList>
            <person name="Goeker M."/>
        </authorList>
    </citation>
    <scope>NUCLEOTIDE SEQUENCE [LARGE SCALE GENOMIC DNA]</scope>
    <source>
        <strain evidence="2 3">DSM 23841</strain>
    </source>
</reference>
<keyword evidence="1" id="KW-0812">Transmembrane</keyword>
<proteinExistence type="predicted"/>
<dbReference type="EMBL" id="RBXP01000015">
    <property type="protein sequence ID" value="RKT58126.1"/>
    <property type="molecule type" value="Genomic_DNA"/>
</dbReference>
<feature type="transmembrane region" description="Helical" evidence="1">
    <location>
        <begin position="6"/>
        <end position="22"/>
    </location>
</feature>
<evidence type="ECO:0000313" key="3">
    <source>
        <dbReference type="Proteomes" id="UP000270626"/>
    </source>
</evidence>
<dbReference type="Proteomes" id="UP000270626">
    <property type="component" value="Unassembled WGS sequence"/>
</dbReference>
<gene>
    <name evidence="2" type="ORF">DFR40_2069</name>
</gene>
<dbReference type="RefSeq" id="WP_121458390.1">
    <property type="nucleotide sequence ID" value="NZ_RBXP01000015.1"/>
</dbReference>
<keyword evidence="3" id="KW-1185">Reference proteome</keyword>
<keyword evidence="1" id="KW-0472">Membrane</keyword>
<name>A0A495W8T7_9RHOO</name>